<evidence type="ECO:0000256" key="4">
    <source>
        <dbReference type="ARBA" id="ARBA00023172"/>
    </source>
</evidence>
<reference evidence="8 9" key="1">
    <citation type="submission" date="2018-05" db="EMBL/GenBank/DDBJ databases">
        <title>Genome Sequence of an Efficient Indole-Degrading Bacterium, Alcaligenes sp.YBY.</title>
        <authorList>
            <person name="Yang B."/>
        </authorList>
    </citation>
    <scope>NUCLEOTIDE SEQUENCE [LARGE SCALE GENOMIC DNA]</scope>
    <source>
        <strain evidence="8 9">YBY</strain>
    </source>
</reference>
<dbReference type="PROSITE" id="PS51900">
    <property type="entry name" value="CB"/>
    <property type="match status" value="1"/>
</dbReference>
<evidence type="ECO:0000256" key="5">
    <source>
        <dbReference type="PROSITE-ProRule" id="PRU01248"/>
    </source>
</evidence>
<keyword evidence="3 5" id="KW-0238">DNA-binding</keyword>
<dbReference type="Gene3D" id="1.10.150.130">
    <property type="match status" value="1"/>
</dbReference>
<dbReference type="InterPro" id="IPR010998">
    <property type="entry name" value="Integrase_recombinase_N"/>
</dbReference>
<keyword evidence="4" id="KW-0233">DNA recombination</keyword>
<dbReference type="AlphaFoldDB" id="A0A2U2BQ63"/>
<evidence type="ECO:0000259" key="7">
    <source>
        <dbReference type="PROSITE" id="PS51900"/>
    </source>
</evidence>
<dbReference type="EMBL" id="QEXO01000001">
    <property type="protein sequence ID" value="PWE16119.1"/>
    <property type="molecule type" value="Genomic_DNA"/>
</dbReference>
<reference evidence="8 9" key="2">
    <citation type="submission" date="2018-05" db="EMBL/GenBank/DDBJ databases">
        <authorList>
            <person name="Lanie J.A."/>
            <person name="Ng W.-L."/>
            <person name="Kazmierczak K.M."/>
            <person name="Andrzejewski T.M."/>
            <person name="Davidsen T.M."/>
            <person name="Wayne K.J."/>
            <person name="Tettelin H."/>
            <person name="Glass J.I."/>
            <person name="Rusch D."/>
            <person name="Podicherti R."/>
            <person name="Tsui H.-C.T."/>
            <person name="Winkler M.E."/>
        </authorList>
    </citation>
    <scope>NUCLEOTIDE SEQUENCE [LARGE SCALE GENOMIC DNA]</scope>
    <source>
        <strain evidence="8 9">YBY</strain>
    </source>
</reference>
<dbReference type="InterPro" id="IPR044068">
    <property type="entry name" value="CB"/>
</dbReference>
<evidence type="ECO:0000256" key="3">
    <source>
        <dbReference type="ARBA" id="ARBA00023125"/>
    </source>
</evidence>
<feature type="domain" description="Core-binding (CB)" evidence="7">
    <location>
        <begin position="43"/>
        <end position="151"/>
    </location>
</feature>
<dbReference type="PROSITE" id="PS51898">
    <property type="entry name" value="TYR_RECOMBINASE"/>
    <property type="match status" value="1"/>
</dbReference>
<organism evidence="8 9">
    <name type="scientific">Alcaligenes faecalis</name>
    <dbReference type="NCBI Taxonomy" id="511"/>
    <lineage>
        <taxon>Bacteria</taxon>
        <taxon>Pseudomonadati</taxon>
        <taxon>Pseudomonadota</taxon>
        <taxon>Betaproteobacteria</taxon>
        <taxon>Burkholderiales</taxon>
        <taxon>Alcaligenaceae</taxon>
        <taxon>Alcaligenes</taxon>
    </lineage>
</organism>
<gene>
    <name evidence="8" type="ORF">DF183_05190</name>
</gene>
<dbReference type="Proteomes" id="UP000245216">
    <property type="component" value="Unassembled WGS sequence"/>
</dbReference>
<comment type="caution">
    <text evidence="8">The sequence shown here is derived from an EMBL/GenBank/DDBJ whole genome shotgun (WGS) entry which is preliminary data.</text>
</comment>
<sequence length="399" mass="45545">MEISKTSPSTDLGSDDIAQLLARFDGRQGANRSLGGRAQIEAQTDIEALRAWLARYIDSPRTYANYRKEAERLLLWAVLERRKDLSSLSLEDILAYRLFLADPQPAHRWVVQGRSRPARHHAAWRPFAGPLSESSRNQALLILNSLFSWLVQAGYLAGNPLALSHQGRRQKKTTVPQQRYLSRLQWRWVQDYIQALPEDTQSELRYKARVRWLFSILYGGALRISELVQARMADVQERADAGPTAQWWLHIHGKGDKWRRVPLTQELFGELMRYRQAHGLEGAPQALEPYPLLMSAGASDKHLTRAMAHVLVKQVFQGSADRLRDLHPDQESQARILEQASAHWLRHSAGSHLADQGVDLRIIRDTLGHESIATTNIYLHADDDQRHQALEQSHSLGWK</sequence>
<proteinExistence type="inferred from homology"/>
<dbReference type="GO" id="GO:0015074">
    <property type="term" value="P:DNA integration"/>
    <property type="evidence" value="ECO:0007669"/>
    <property type="project" value="UniProtKB-KW"/>
</dbReference>
<evidence type="ECO:0000259" key="6">
    <source>
        <dbReference type="PROSITE" id="PS51898"/>
    </source>
</evidence>
<dbReference type="PANTHER" id="PTHR30349">
    <property type="entry name" value="PHAGE INTEGRASE-RELATED"/>
    <property type="match status" value="1"/>
</dbReference>
<evidence type="ECO:0000256" key="2">
    <source>
        <dbReference type="ARBA" id="ARBA00022908"/>
    </source>
</evidence>
<dbReference type="SUPFAM" id="SSF56349">
    <property type="entry name" value="DNA breaking-rejoining enzymes"/>
    <property type="match status" value="1"/>
</dbReference>
<dbReference type="GO" id="GO:0003677">
    <property type="term" value="F:DNA binding"/>
    <property type="evidence" value="ECO:0007669"/>
    <property type="project" value="UniProtKB-UniRule"/>
</dbReference>
<accession>A0A2U2BQ63</accession>
<keyword evidence="2" id="KW-0229">DNA integration</keyword>
<dbReference type="Gene3D" id="1.10.443.10">
    <property type="entry name" value="Intergrase catalytic core"/>
    <property type="match status" value="1"/>
</dbReference>
<dbReference type="InterPro" id="IPR050090">
    <property type="entry name" value="Tyrosine_recombinase_XerCD"/>
</dbReference>
<dbReference type="CDD" id="cd00397">
    <property type="entry name" value="DNA_BRE_C"/>
    <property type="match status" value="1"/>
</dbReference>
<feature type="domain" description="Tyr recombinase" evidence="6">
    <location>
        <begin position="176"/>
        <end position="391"/>
    </location>
</feature>
<dbReference type="RefSeq" id="WP_109088547.1">
    <property type="nucleotide sequence ID" value="NZ_QEXO01000001.1"/>
</dbReference>
<protein>
    <submittedName>
        <fullName evidence="8">Integrase</fullName>
    </submittedName>
</protein>
<evidence type="ECO:0000313" key="8">
    <source>
        <dbReference type="EMBL" id="PWE16119.1"/>
    </source>
</evidence>
<dbReference type="InterPro" id="IPR011010">
    <property type="entry name" value="DNA_brk_join_enz"/>
</dbReference>
<evidence type="ECO:0000313" key="9">
    <source>
        <dbReference type="Proteomes" id="UP000245216"/>
    </source>
</evidence>
<dbReference type="GO" id="GO:0006310">
    <property type="term" value="P:DNA recombination"/>
    <property type="evidence" value="ECO:0007669"/>
    <property type="project" value="UniProtKB-KW"/>
</dbReference>
<dbReference type="PANTHER" id="PTHR30349:SF41">
    <property type="entry name" value="INTEGRASE_RECOMBINASE PROTEIN MJ0367-RELATED"/>
    <property type="match status" value="1"/>
</dbReference>
<comment type="similarity">
    <text evidence="1">Belongs to the 'phage' integrase family.</text>
</comment>
<evidence type="ECO:0000256" key="1">
    <source>
        <dbReference type="ARBA" id="ARBA00008857"/>
    </source>
</evidence>
<dbReference type="STRING" id="511.UZ73_18820"/>
<dbReference type="Pfam" id="PF00589">
    <property type="entry name" value="Phage_integrase"/>
    <property type="match status" value="1"/>
</dbReference>
<dbReference type="InterPro" id="IPR013762">
    <property type="entry name" value="Integrase-like_cat_sf"/>
</dbReference>
<name>A0A2U2BQ63_ALCFA</name>
<dbReference type="InterPro" id="IPR002104">
    <property type="entry name" value="Integrase_catalytic"/>
</dbReference>